<evidence type="ECO:0000313" key="2">
    <source>
        <dbReference type="Proteomes" id="UP000257109"/>
    </source>
</evidence>
<feature type="non-terminal residue" evidence="1">
    <location>
        <position position="1"/>
    </location>
</feature>
<proteinExistence type="predicted"/>
<name>A0A371FRN7_MUCPR</name>
<comment type="caution">
    <text evidence="1">The sequence shown here is derived from an EMBL/GenBank/DDBJ whole genome shotgun (WGS) entry which is preliminary data.</text>
</comment>
<dbReference type="EMBL" id="QJKJ01008077">
    <property type="protein sequence ID" value="RDX80850.1"/>
    <property type="molecule type" value="Genomic_DNA"/>
</dbReference>
<keyword evidence="2" id="KW-1185">Reference proteome</keyword>
<sequence>MVKEREKQLSQAYLFPYPQKKTSFYKSSTKTKDGIEILRSSWNEEQKTRYLLNSKWRPQVTTLKASKDLKSFPWKNFLAPSKFMR</sequence>
<reference evidence="1" key="1">
    <citation type="submission" date="2018-05" db="EMBL/GenBank/DDBJ databases">
        <title>Draft genome of Mucuna pruriens seed.</title>
        <authorList>
            <person name="Nnadi N.E."/>
            <person name="Vos R."/>
            <person name="Hasami M.H."/>
            <person name="Devisetty U.K."/>
            <person name="Aguiy J.C."/>
        </authorList>
    </citation>
    <scope>NUCLEOTIDE SEQUENCE [LARGE SCALE GENOMIC DNA]</scope>
    <source>
        <strain evidence="1">JCA_2017</strain>
    </source>
</reference>
<evidence type="ECO:0000313" key="1">
    <source>
        <dbReference type="EMBL" id="RDX80850.1"/>
    </source>
</evidence>
<dbReference type="Proteomes" id="UP000257109">
    <property type="component" value="Unassembled WGS sequence"/>
</dbReference>
<gene>
    <name evidence="1" type="ORF">CR513_38544</name>
</gene>
<accession>A0A371FRN7</accession>
<organism evidence="1 2">
    <name type="scientific">Mucuna pruriens</name>
    <name type="common">Velvet bean</name>
    <name type="synonym">Dolichos pruriens</name>
    <dbReference type="NCBI Taxonomy" id="157652"/>
    <lineage>
        <taxon>Eukaryota</taxon>
        <taxon>Viridiplantae</taxon>
        <taxon>Streptophyta</taxon>
        <taxon>Embryophyta</taxon>
        <taxon>Tracheophyta</taxon>
        <taxon>Spermatophyta</taxon>
        <taxon>Magnoliopsida</taxon>
        <taxon>eudicotyledons</taxon>
        <taxon>Gunneridae</taxon>
        <taxon>Pentapetalae</taxon>
        <taxon>rosids</taxon>
        <taxon>fabids</taxon>
        <taxon>Fabales</taxon>
        <taxon>Fabaceae</taxon>
        <taxon>Papilionoideae</taxon>
        <taxon>50 kb inversion clade</taxon>
        <taxon>NPAAA clade</taxon>
        <taxon>indigoferoid/millettioid clade</taxon>
        <taxon>Phaseoleae</taxon>
        <taxon>Mucuna</taxon>
    </lineage>
</organism>
<dbReference type="AlphaFoldDB" id="A0A371FRN7"/>
<protein>
    <submittedName>
        <fullName evidence="1">Uncharacterized protein</fullName>
    </submittedName>
</protein>
<dbReference type="OrthoDB" id="1435362at2759"/>